<evidence type="ECO:0000256" key="5">
    <source>
        <dbReference type="ARBA" id="ARBA00022553"/>
    </source>
</evidence>
<evidence type="ECO:0000313" key="16">
    <source>
        <dbReference type="EMBL" id="KAG9447107.1"/>
    </source>
</evidence>
<evidence type="ECO:0000256" key="1">
    <source>
        <dbReference type="ARBA" id="ARBA00004123"/>
    </source>
</evidence>
<name>A0AAV7EHE9_ARIFI</name>
<dbReference type="InterPro" id="IPR025927">
    <property type="entry name" value="Znf_KANL2-like"/>
</dbReference>
<dbReference type="GO" id="GO:0006325">
    <property type="term" value="P:chromatin organization"/>
    <property type="evidence" value="ECO:0007669"/>
    <property type="project" value="UniProtKB-KW"/>
</dbReference>
<accession>A0AAV7EHE9</accession>
<feature type="domain" description="KANL2-like probable zinc-finger" evidence="15">
    <location>
        <begin position="160"/>
        <end position="217"/>
    </location>
</feature>
<dbReference type="Proteomes" id="UP000825729">
    <property type="component" value="Unassembled WGS sequence"/>
</dbReference>
<evidence type="ECO:0000256" key="4">
    <source>
        <dbReference type="ARBA" id="ARBA00022499"/>
    </source>
</evidence>
<dbReference type="GO" id="GO:0005739">
    <property type="term" value="C:mitochondrion"/>
    <property type="evidence" value="ECO:0007669"/>
    <property type="project" value="UniProtKB-SubCell"/>
</dbReference>
<evidence type="ECO:0000259" key="15">
    <source>
        <dbReference type="Pfam" id="PF13891"/>
    </source>
</evidence>
<organism evidence="16 17">
    <name type="scientific">Aristolochia fimbriata</name>
    <name type="common">White veined hardy Dutchman's pipe vine</name>
    <dbReference type="NCBI Taxonomy" id="158543"/>
    <lineage>
        <taxon>Eukaryota</taxon>
        <taxon>Viridiplantae</taxon>
        <taxon>Streptophyta</taxon>
        <taxon>Embryophyta</taxon>
        <taxon>Tracheophyta</taxon>
        <taxon>Spermatophyta</taxon>
        <taxon>Magnoliopsida</taxon>
        <taxon>Magnoliidae</taxon>
        <taxon>Piperales</taxon>
        <taxon>Aristolochiaceae</taxon>
        <taxon>Aristolochia</taxon>
    </lineage>
</organism>
<evidence type="ECO:0000256" key="9">
    <source>
        <dbReference type="ARBA" id="ARBA00023242"/>
    </source>
</evidence>
<evidence type="ECO:0000256" key="10">
    <source>
        <dbReference type="ARBA" id="ARBA00032947"/>
    </source>
</evidence>
<evidence type="ECO:0000256" key="3">
    <source>
        <dbReference type="ARBA" id="ARBA00015508"/>
    </source>
</evidence>
<evidence type="ECO:0000313" key="17">
    <source>
        <dbReference type="Proteomes" id="UP000825729"/>
    </source>
</evidence>
<dbReference type="AlphaFoldDB" id="A0AAV7EHE9"/>
<comment type="caution">
    <text evidence="16">The sequence shown here is derived from an EMBL/GenBank/DDBJ whole genome shotgun (WGS) entry which is preliminary data.</text>
</comment>
<dbReference type="PANTHER" id="PTHR13453">
    <property type="entry name" value="KAT8 REGULATORY NSL COMPLEX SUBUNIT 2"/>
    <property type="match status" value="1"/>
</dbReference>
<evidence type="ECO:0000256" key="14">
    <source>
        <dbReference type="SAM" id="MobiDB-lite"/>
    </source>
</evidence>
<comment type="subcellular location">
    <subcellularLocation>
        <location evidence="2">Mitochondrion</location>
    </subcellularLocation>
    <subcellularLocation>
        <location evidence="1">Nucleus</location>
    </subcellularLocation>
</comment>
<dbReference type="GO" id="GO:0005634">
    <property type="term" value="C:nucleus"/>
    <property type="evidence" value="ECO:0007669"/>
    <property type="project" value="UniProtKB-SubCell"/>
</dbReference>
<dbReference type="Pfam" id="PF13891">
    <property type="entry name" value="zf-C3HC3H_KANSL2"/>
    <property type="match status" value="1"/>
</dbReference>
<dbReference type="GO" id="GO:0044545">
    <property type="term" value="C:NSL complex"/>
    <property type="evidence" value="ECO:0007669"/>
    <property type="project" value="TreeGrafter"/>
</dbReference>
<reference evidence="16 17" key="1">
    <citation type="submission" date="2021-07" db="EMBL/GenBank/DDBJ databases">
        <title>The Aristolochia fimbriata genome: insights into angiosperm evolution, floral development and chemical biosynthesis.</title>
        <authorList>
            <person name="Jiao Y."/>
        </authorList>
    </citation>
    <scope>NUCLEOTIDE SEQUENCE [LARGE SCALE GENOMIC DNA]</scope>
    <source>
        <strain evidence="16">IBCAS-2021</strain>
        <tissue evidence="16">Leaf</tissue>
    </source>
</reference>
<evidence type="ECO:0000256" key="12">
    <source>
        <dbReference type="ARBA" id="ARBA00093359"/>
    </source>
</evidence>
<comment type="subunit">
    <text evidence="13">Component of the NSL complex at least composed of KAT8/MOF, KANSL1, KANSL2, KANSL3, MCRS1, PHF20, OGT1/OGT, WDR5 and HCFC1.</text>
</comment>
<sequence>MGSASRSQGPLPKIPKTENFKNPSISSDTEEQDNLPVQRQSDAFKTPLLIDGVEEDSALSLSEYLTREEVLRRRSRRAKQLARFYREQYWALMEEIRVKYRDYYWYYGKSPFKEDQDEAYDGEKERNCENGVDEKSRLGLGFENSNGMIDTKENINQKKCAFPGCKTKAMALTSYCHPHILSDTKQKLYKPCIFPVGQVTCGKPILRAAVPSLCNGHLQKYQKNVLRALKKGGLNISSSSKSPKLSAIIAEYVKQIQRKRRESSDKVVKNVVVKEENGN</sequence>
<keyword evidence="7" id="KW-0156">Chromatin regulator</keyword>
<keyword evidence="4" id="KW-1017">Isopeptide bond</keyword>
<evidence type="ECO:0000256" key="11">
    <source>
        <dbReference type="ARBA" id="ARBA00033378"/>
    </source>
</evidence>
<keyword evidence="9" id="KW-0539">Nucleus</keyword>
<proteinExistence type="predicted"/>
<dbReference type="PANTHER" id="PTHR13453:SF1">
    <property type="entry name" value="KAT8 REGULATORY NSL COMPLEX SUBUNIT 2"/>
    <property type="match status" value="1"/>
</dbReference>
<evidence type="ECO:0000256" key="2">
    <source>
        <dbReference type="ARBA" id="ARBA00004173"/>
    </source>
</evidence>
<comment type="function">
    <text evidence="12">Non-catalytic component of the NSL histone acetyltransferase complex, a multiprotein complex that mediates histone H4 acetylation at 'Lys-5'- and 'Lys-8' (H4K5ac and H4K8ac) at transcription start sites and promotes transcription initiation. Required for NSL complex stability and for transcription of intraciliary transport genes in both ciliated and non-ciliated cells by regulating histone H4 acetylation at 'Lys-5'- and 'Lys-12' (H4K5ac and H4K12ac). This is necessary for cilium assembly in ciliated cells and for organization of the microtubule cytoskeleton in non-ciliated cells. Required within the NSL complex to maintain nuclear architecture stability by promoting KAT8-mediated acetylation of lamin LMNA.</text>
</comment>
<dbReference type="EMBL" id="JAINDJ010000005">
    <property type="protein sequence ID" value="KAG9447107.1"/>
    <property type="molecule type" value="Genomic_DNA"/>
</dbReference>
<dbReference type="InterPro" id="IPR026316">
    <property type="entry name" value="NSL2"/>
</dbReference>
<keyword evidence="5" id="KW-0597">Phosphoprotein</keyword>
<gene>
    <name evidence="16" type="ORF">H6P81_013235</name>
</gene>
<evidence type="ECO:0000256" key="8">
    <source>
        <dbReference type="ARBA" id="ARBA00023128"/>
    </source>
</evidence>
<evidence type="ECO:0000256" key="13">
    <source>
        <dbReference type="ARBA" id="ARBA00093543"/>
    </source>
</evidence>
<keyword evidence="6" id="KW-0832">Ubl conjugation</keyword>
<evidence type="ECO:0000256" key="7">
    <source>
        <dbReference type="ARBA" id="ARBA00022853"/>
    </source>
</evidence>
<keyword evidence="17" id="KW-1185">Reference proteome</keyword>
<protein>
    <recommendedName>
        <fullName evidence="3">KAT8 regulatory NSL complex subunit 2</fullName>
    </recommendedName>
    <alternativeName>
        <fullName evidence="11">NSL complex protein NSL2</fullName>
    </alternativeName>
    <alternativeName>
        <fullName evidence="10">Non-specific lethal 2 homolog</fullName>
    </alternativeName>
</protein>
<feature type="region of interest" description="Disordered" evidence="14">
    <location>
        <begin position="1"/>
        <end position="40"/>
    </location>
</feature>
<keyword evidence="8" id="KW-0496">Mitochondrion</keyword>
<evidence type="ECO:0000256" key="6">
    <source>
        <dbReference type="ARBA" id="ARBA00022843"/>
    </source>
</evidence>